<feature type="region of interest" description="Disordered" evidence="1">
    <location>
        <begin position="1"/>
        <end position="27"/>
    </location>
</feature>
<sequence>MDTPSDSPHQSRTPLVSRLHVGGKRLPPPPRSVHAVFRRLHVRYAESNDLARPVIVSLDGSQMLHSQIYSYGSTSSRSLLISDCVQRWWHGLEAGRTAPRLPRRFGAKIDQVIPRFVARLNLLQRV</sequence>
<protein>
    <submittedName>
        <fullName evidence="2">Uncharacterized protein</fullName>
    </submittedName>
</protein>
<name>W2GIT1_PHYNI</name>
<gene>
    <name evidence="2" type="ORF">L915_12383</name>
</gene>
<dbReference type="Proteomes" id="UP000053236">
    <property type="component" value="Unassembled WGS sequence"/>
</dbReference>
<proteinExistence type="predicted"/>
<feature type="compositionally biased region" description="Polar residues" evidence="1">
    <location>
        <begin position="1"/>
        <end position="14"/>
    </location>
</feature>
<evidence type="ECO:0000256" key="1">
    <source>
        <dbReference type="SAM" id="MobiDB-lite"/>
    </source>
</evidence>
<evidence type="ECO:0000313" key="2">
    <source>
        <dbReference type="EMBL" id="ETK82195.1"/>
    </source>
</evidence>
<organism evidence="2">
    <name type="scientific">Phytophthora nicotianae</name>
    <name type="common">Potato buckeye rot agent</name>
    <name type="synonym">Phytophthora parasitica</name>
    <dbReference type="NCBI Taxonomy" id="4792"/>
    <lineage>
        <taxon>Eukaryota</taxon>
        <taxon>Sar</taxon>
        <taxon>Stramenopiles</taxon>
        <taxon>Oomycota</taxon>
        <taxon>Peronosporomycetes</taxon>
        <taxon>Peronosporales</taxon>
        <taxon>Peronosporaceae</taxon>
        <taxon>Phytophthora</taxon>
    </lineage>
</organism>
<reference evidence="2" key="1">
    <citation type="submission" date="2013-11" db="EMBL/GenBank/DDBJ databases">
        <title>The Genome Sequence of Phytophthora parasitica CJ02B3.</title>
        <authorList>
            <consortium name="The Broad Institute Genomics Platform"/>
            <person name="Russ C."/>
            <person name="Tyler B."/>
            <person name="Panabieres F."/>
            <person name="Shan W."/>
            <person name="Tripathy S."/>
            <person name="Grunwald N."/>
            <person name="Machado M."/>
            <person name="Johnson C.S."/>
            <person name="Arredondo F."/>
            <person name="Hong C."/>
            <person name="Coffey M."/>
            <person name="Young S.K."/>
            <person name="Zeng Q."/>
            <person name="Gargeya S."/>
            <person name="Fitzgerald M."/>
            <person name="Abouelleil A."/>
            <person name="Alvarado L."/>
            <person name="Chapman S.B."/>
            <person name="Gainer-Dewar J."/>
            <person name="Goldberg J."/>
            <person name="Griggs A."/>
            <person name="Gujja S."/>
            <person name="Hansen M."/>
            <person name="Howarth C."/>
            <person name="Imamovic A."/>
            <person name="Ireland A."/>
            <person name="Larimer J."/>
            <person name="McCowan C."/>
            <person name="Murphy C."/>
            <person name="Pearson M."/>
            <person name="Poon T.W."/>
            <person name="Priest M."/>
            <person name="Roberts A."/>
            <person name="Saif S."/>
            <person name="Shea T."/>
            <person name="Sykes S."/>
            <person name="Wortman J."/>
            <person name="Nusbaum C."/>
            <person name="Birren B."/>
        </authorList>
    </citation>
    <scope>NUCLEOTIDE SEQUENCE [LARGE SCALE GENOMIC DNA]</scope>
    <source>
        <strain evidence="2">CJ02B3</strain>
    </source>
</reference>
<dbReference type="AlphaFoldDB" id="W2GIT1"/>
<accession>W2GIT1</accession>
<dbReference type="EMBL" id="KI687271">
    <property type="protein sequence ID" value="ETK82195.1"/>
    <property type="molecule type" value="Genomic_DNA"/>
</dbReference>